<accession>A0ACB1B0U4</accession>
<organism evidence="1 2">
    <name type="scientific">Meloidogyne enterolobii</name>
    <name type="common">Root-knot nematode worm</name>
    <name type="synonym">Meloidogyne mayaguensis</name>
    <dbReference type="NCBI Taxonomy" id="390850"/>
    <lineage>
        <taxon>Eukaryota</taxon>
        <taxon>Metazoa</taxon>
        <taxon>Ecdysozoa</taxon>
        <taxon>Nematoda</taxon>
        <taxon>Chromadorea</taxon>
        <taxon>Rhabditida</taxon>
        <taxon>Tylenchina</taxon>
        <taxon>Tylenchomorpha</taxon>
        <taxon>Tylenchoidea</taxon>
        <taxon>Meloidogynidae</taxon>
        <taxon>Meloidogyninae</taxon>
        <taxon>Meloidogyne</taxon>
    </lineage>
</organism>
<proteinExistence type="predicted"/>
<protein>
    <submittedName>
        <fullName evidence="1">Uncharacterized protein</fullName>
    </submittedName>
</protein>
<sequence>MKLEHVLKQNQKILDLYCKLDILPKAREVLNSAEVPYRYGNFVIKIDKDFDEGTDLNSLKLEDWLSEDGENPVKKASVKKSTKKSSWNCLKKPPTETSQPPTDTSQPSPKGENLNSKLVTITEEGSEDGEE</sequence>
<evidence type="ECO:0000313" key="1">
    <source>
        <dbReference type="EMBL" id="CAK5116236.1"/>
    </source>
</evidence>
<keyword evidence="2" id="KW-1185">Reference proteome</keyword>
<evidence type="ECO:0000313" key="2">
    <source>
        <dbReference type="Proteomes" id="UP001497535"/>
    </source>
</evidence>
<dbReference type="EMBL" id="CAVMJV010000157">
    <property type="protein sequence ID" value="CAK5116236.1"/>
    <property type="molecule type" value="Genomic_DNA"/>
</dbReference>
<comment type="caution">
    <text evidence="1">The sequence shown here is derived from an EMBL/GenBank/DDBJ whole genome shotgun (WGS) entry which is preliminary data.</text>
</comment>
<dbReference type="Proteomes" id="UP001497535">
    <property type="component" value="Unassembled WGS sequence"/>
</dbReference>
<reference evidence="1" key="1">
    <citation type="submission" date="2023-11" db="EMBL/GenBank/DDBJ databases">
        <authorList>
            <person name="Poullet M."/>
        </authorList>
    </citation>
    <scope>NUCLEOTIDE SEQUENCE</scope>
    <source>
        <strain evidence="1">E1834</strain>
    </source>
</reference>
<name>A0ACB1B0U4_MELEN</name>
<gene>
    <name evidence="1" type="ORF">MENTE1834_LOCUS45770</name>
</gene>